<accession>A0A0N9P4G6</accession>
<dbReference type="Proteomes" id="UP000202536">
    <property type="component" value="Segment"/>
</dbReference>
<keyword evidence="3" id="KW-1185">Reference proteome</keyword>
<sequence>MEFVEPIAPLYGGEYSTSGIVSLSVGVALLILSNAFAYALVKAFSLDNYYGRLLGGIVLLVLSMLLTLSTSSLDKFRGAFTFALGEIIIGGLDVINDKNGWTYPVVTPTVGCSS</sequence>
<keyword evidence="1" id="KW-0812">Transmembrane</keyword>
<reference evidence="2 3" key="1">
    <citation type="journal article" date="2015" name="Environ. Microbiol.">
        <title>Novel viral genomes identified from six metagenomes reveal wide distribution of archaeal viruses and high viral diversity in terrestrial hot springs.</title>
        <authorList>
            <person name="Gudbergsdottir S.R."/>
            <person name="Menzel P."/>
            <person name="Krogh A."/>
            <person name="Young M."/>
            <person name="Peng X."/>
        </authorList>
    </citation>
    <scope>NUCLEOTIDE SEQUENCE [LARGE SCALE GENOMIC DNA]</scope>
    <source>
        <strain evidence="2 3">ABV2</strain>
    </source>
</reference>
<dbReference type="RefSeq" id="YP_009211298.1">
    <property type="nucleotide sequence ID" value="NC_028938.1"/>
</dbReference>
<proteinExistence type="predicted"/>
<name>A0A0N9P4G6_9VIRU</name>
<dbReference type="OrthoDB" id="28089at10239"/>
<keyword evidence="1" id="KW-0472">Membrane</keyword>
<dbReference type="EMBL" id="KP282673">
    <property type="protein sequence ID" value="ALG96776.1"/>
    <property type="molecule type" value="Genomic_DNA"/>
</dbReference>
<feature type="transmembrane region" description="Helical" evidence="1">
    <location>
        <begin position="20"/>
        <end position="41"/>
    </location>
</feature>
<organism evidence="2 3">
    <name type="scientific">Acidianus bottle-shaped virus 2 strain ABV2</name>
    <dbReference type="NCBI Taxonomy" id="1732173"/>
    <lineage>
        <taxon>Viruses</taxon>
        <taxon>Viruses incertae sedis</taxon>
        <taxon>Ampullaviridae</taxon>
        <taxon>Bottigliavirus</taxon>
        <taxon>Bottigliavirus puteoliense</taxon>
        <taxon>Bottigliavirus ABV2</taxon>
    </lineage>
</organism>
<evidence type="ECO:0000313" key="3">
    <source>
        <dbReference type="Proteomes" id="UP000202536"/>
    </source>
</evidence>
<feature type="transmembrane region" description="Helical" evidence="1">
    <location>
        <begin position="53"/>
        <end position="70"/>
    </location>
</feature>
<dbReference type="GeneID" id="26637866"/>
<dbReference type="KEGG" id="vg:26637866"/>
<evidence type="ECO:0000313" key="2">
    <source>
        <dbReference type="EMBL" id="ALG96776.1"/>
    </source>
</evidence>
<evidence type="ECO:0000256" key="1">
    <source>
        <dbReference type="SAM" id="Phobius"/>
    </source>
</evidence>
<protein>
    <submittedName>
        <fullName evidence="2">Uncharacterized protein</fullName>
    </submittedName>
</protein>
<keyword evidence="1" id="KW-1133">Transmembrane helix</keyword>